<dbReference type="EMBL" id="CP003380">
    <property type="protein sequence ID" value="AFJ03115.1"/>
    <property type="molecule type" value="Genomic_DNA"/>
</dbReference>
<dbReference type="AlphaFoldDB" id="I1YJM2"/>
<dbReference type="KEGG" id="mec:Q7C_1975"/>
<dbReference type="RefSeq" id="WP_014704534.1">
    <property type="nucleotide sequence ID" value="NC_017856.1"/>
</dbReference>
<dbReference type="PATRIC" id="fig|754477.3.peg.1944"/>
<accession>I1YJM2</accession>
<dbReference type="SUPFAM" id="SSF141571">
    <property type="entry name" value="Pentapeptide repeat-like"/>
    <property type="match status" value="1"/>
</dbReference>
<dbReference type="eggNOG" id="COG1357">
    <property type="taxonomic scope" value="Bacteria"/>
</dbReference>
<reference evidence="1 2" key="1">
    <citation type="journal article" date="2012" name="J. Bacteriol.">
        <title>Complete genome sequences of Methylophaga sp. strain JAM1 and Methylophaga sp. strain JAM7.</title>
        <authorList>
            <person name="Villeneuve C."/>
            <person name="Martineau C."/>
            <person name="Mauffrey F."/>
            <person name="Villemur R."/>
        </authorList>
    </citation>
    <scope>NUCLEOTIDE SEQUENCE [LARGE SCALE GENOMIC DNA]</scope>
    <source>
        <strain evidence="1 2">JAM7</strain>
    </source>
</reference>
<dbReference type="PIRSF" id="PIRSF029688">
    <property type="entry name" value="UCP29688_pentapep"/>
    <property type="match status" value="1"/>
</dbReference>
<dbReference type="OrthoDB" id="7061297at2"/>
<dbReference type="HOGENOM" id="CLU_2132328_0_0_6"/>
<evidence type="ECO:0000313" key="1">
    <source>
        <dbReference type="EMBL" id="AFJ03115.1"/>
    </source>
</evidence>
<dbReference type="Pfam" id="PF00805">
    <property type="entry name" value="Pentapeptide"/>
    <property type="match status" value="1"/>
</dbReference>
<dbReference type="Gene3D" id="2.160.20.80">
    <property type="entry name" value="E3 ubiquitin-protein ligase SopA"/>
    <property type="match status" value="1"/>
</dbReference>
<dbReference type="InterPro" id="IPR016933">
    <property type="entry name" value="UCP029688_pentapep"/>
</dbReference>
<evidence type="ECO:0000313" key="2">
    <source>
        <dbReference type="Proteomes" id="UP000009145"/>
    </source>
</evidence>
<name>I1YJM2_METFJ</name>
<protein>
    <submittedName>
        <fullName evidence="1">Pentapeptide repeat domain protein</fullName>
    </submittedName>
</protein>
<gene>
    <name evidence="1" type="ordered locus">Q7C_1975</name>
</gene>
<sequence length="117" mass="13016">MASPVISHDPLYRLLRDGQVDTFNQRVAAGEVADLTGCDFRHMNLQGLVVDKLDLSDAYFRQADLRGIDFRRCRSLEGASIHGAKISGAYFPKALSAEEIELSLTHGTRMRYDETGV</sequence>
<dbReference type="InterPro" id="IPR001646">
    <property type="entry name" value="5peptide_repeat"/>
</dbReference>
<keyword evidence="2" id="KW-1185">Reference proteome</keyword>
<proteinExistence type="predicted"/>
<organism evidence="1 2">
    <name type="scientific">Methylophaga frappieri (strain ATCC BAA-2434 / DSM 25690 / JAM7)</name>
    <dbReference type="NCBI Taxonomy" id="754477"/>
    <lineage>
        <taxon>Bacteria</taxon>
        <taxon>Pseudomonadati</taxon>
        <taxon>Pseudomonadota</taxon>
        <taxon>Gammaproteobacteria</taxon>
        <taxon>Thiotrichales</taxon>
        <taxon>Piscirickettsiaceae</taxon>
        <taxon>Methylophaga</taxon>
    </lineage>
</organism>
<dbReference type="Proteomes" id="UP000009145">
    <property type="component" value="Chromosome"/>
</dbReference>
<dbReference type="STRING" id="754477.Q7C_1975"/>